<evidence type="ECO:0000313" key="3">
    <source>
        <dbReference type="RefSeq" id="XP_008302107.1"/>
    </source>
</evidence>
<dbReference type="GeneID" id="103373879"/>
<feature type="compositionally biased region" description="Basic and acidic residues" evidence="1">
    <location>
        <begin position="111"/>
        <end position="138"/>
    </location>
</feature>
<evidence type="ECO:0000256" key="1">
    <source>
        <dbReference type="SAM" id="MobiDB-lite"/>
    </source>
</evidence>
<gene>
    <name evidence="3" type="primary">LOC103373879</name>
</gene>
<sequence length="247" mass="27118">MSELEAQVCSILEIMVNATVSEMSKVLGGCGPTRPQVSTCAPENTHGSSEEKVIQFSVFMTSLAQEAVEQICQLCHEYSSMLQLEVTQGVAEMKDLRRRLEEAESELKLVLDGSGGRKEAEELTEGGGREKEARREGDAVEGSQRSGRKSRRVVSGGDGGVKRSPIIHLWKGRTYEDSIQPVIIKEEGLEGLADQASSDSGPYRDEPGQDDDDDPDYQVGFTGTSLSLIRLNVFIFQVNLQFIFLLN</sequence>
<keyword evidence="2" id="KW-1185">Reference proteome</keyword>
<protein>
    <submittedName>
        <fullName evidence="3">Uncharacterized protein LOC103373879</fullName>
    </submittedName>
</protein>
<evidence type="ECO:0000313" key="2">
    <source>
        <dbReference type="Proteomes" id="UP000694891"/>
    </source>
</evidence>
<name>A0A9Y4U0P1_9TELE</name>
<dbReference type="AlphaFoldDB" id="A0A9Y4U0P1"/>
<feature type="region of interest" description="Disordered" evidence="1">
    <location>
        <begin position="111"/>
        <end position="159"/>
    </location>
</feature>
<reference evidence="3" key="1">
    <citation type="submission" date="2025-08" db="UniProtKB">
        <authorList>
            <consortium name="RefSeq"/>
        </authorList>
    </citation>
    <scope>IDENTIFICATION</scope>
</reference>
<accession>A0A9Y4U0P1</accession>
<feature type="region of interest" description="Disordered" evidence="1">
    <location>
        <begin position="190"/>
        <end position="215"/>
    </location>
</feature>
<organism evidence="2 3">
    <name type="scientific">Stegastes partitus</name>
    <name type="common">bicolor damselfish</name>
    <dbReference type="NCBI Taxonomy" id="144197"/>
    <lineage>
        <taxon>Eukaryota</taxon>
        <taxon>Metazoa</taxon>
        <taxon>Chordata</taxon>
        <taxon>Craniata</taxon>
        <taxon>Vertebrata</taxon>
        <taxon>Euteleostomi</taxon>
        <taxon>Actinopterygii</taxon>
        <taxon>Neopterygii</taxon>
        <taxon>Teleostei</taxon>
        <taxon>Neoteleostei</taxon>
        <taxon>Acanthomorphata</taxon>
        <taxon>Ovalentaria</taxon>
        <taxon>Pomacentridae</taxon>
        <taxon>Stegastes</taxon>
    </lineage>
</organism>
<proteinExistence type="predicted"/>
<dbReference type="Proteomes" id="UP000694891">
    <property type="component" value="Unplaced"/>
</dbReference>
<dbReference type="RefSeq" id="XP_008302107.1">
    <property type="nucleotide sequence ID" value="XM_008303885.1"/>
</dbReference>